<dbReference type="Proteomes" id="UP000576368">
    <property type="component" value="Unassembled WGS sequence"/>
</dbReference>
<dbReference type="SUPFAM" id="SSF82171">
    <property type="entry name" value="DPP6 N-terminal domain-like"/>
    <property type="match status" value="1"/>
</dbReference>
<dbReference type="InterPro" id="IPR050278">
    <property type="entry name" value="Serine_Prot_S9B/DPPIV"/>
</dbReference>
<gene>
    <name evidence="4" type="ORF">F1644_02640</name>
    <name evidence="3" type="ORF">GGR15_002220</name>
</gene>
<dbReference type="GO" id="GO:0006508">
    <property type="term" value="P:proteolysis"/>
    <property type="evidence" value="ECO:0007669"/>
    <property type="project" value="InterPro"/>
</dbReference>
<sequence>MKGITLLLSFFFLFGSVRGQKANYEQAERFGKMKFGMLAGSLEVRPNYIGESDVFWYTFKTGDGVRYYYVDPKRGVKRELFDRKLLAKKLEEVTGEVVREEALSLRSVRVKEGGRAVEFKYAKRCFEYDVKENVLVQVEEEVHNSPVKRGEVLFGKSSPDGAYVAYVKRHDLYVMRVKDSVETRLTTDGERYFSYGKSDSDTSGNVGTTRAEWFGDSKKMYVIREDLRKVGELPLISSNGDRPTVQAYKCALPGDEHVPQYEAAIFDVTTGKQVKVKMEKWKDQLLWLSYAGKRSDQLFIQRKKRTRDELEICAVDTETGEVRVVIHEKGKPYLNDELYSIAYLNDASEILWWSERSGWGNYYLYDNQGRLKNQVTSENWTSGRIVRIDTVGRTLYFEGHGQVEGGNPYYARLNRVNLDGKGKIKMLTPEEGNHKVTFSPSGRYIIDTYSRPDQAPRNVVRDVSGKLLFTLERPDLNNLYAEGWREPECFTVKAADEETDLYGVMWKPMDFDSTKRYPVIAYVYPGPWTEYIPLDFEFSSPSGAPQLAQLGFVVVCFGNRGGSPYRGRDYHCYGYGNLRDYPLADNKYGLEQLIARYSFIDGTKVGIFGHSGGGSMTVAAICTYPDFYKAAVASSGNYDNTIFDYGWSEIHHGIKEVTKEGKVSFEFSIPVHLELAKNLKGHLMLVTGDADDTVNPANTSRMVHSLILAGKDFELVVLPGQRHGYMGLAKEYYFRKMWRHFERYLLDE</sequence>
<keyword evidence="3" id="KW-0645">Protease</keyword>
<dbReference type="RefSeq" id="WP_118302153.1">
    <property type="nucleotide sequence ID" value="NZ_BMPA01000007.1"/>
</dbReference>
<dbReference type="InterPro" id="IPR002469">
    <property type="entry name" value="Peptidase_S9B_N"/>
</dbReference>
<evidence type="ECO:0000313" key="5">
    <source>
        <dbReference type="Proteomes" id="UP000576368"/>
    </source>
</evidence>
<dbReference type="GeneID" id="86890162"/>
<dbReference type="PANTHER" id="PTHR11731">
    <property type="entry name" value="PROTEASE FAMILY S9B,C DIPEPTIDYL-PEPTIDASE IV-RELATED"/>
    <property type="match status" value="1"/>
</dbReference>
<dbReference type="Pfam" id="PF00326">
    <property type="entry name" value="Peptidase_S9"/>
    <property type="match status" value="1"/>
</dbReference>
<dbReference type="GO" id="GO:0008236">
    <property type="term" value="F:serine-type peptidase activity"/>
    <property type="evidence" value="ECO:0007669"/>
    <property type="project" value="InterPro"/>
</dbReference>
<keyword evidence="3" id="KW-0378">Hydrolase</keyword>
<dbReference type="AlphaFoldDB" id="A0A7X5YDX9"/>
<dbReference type="Pfam" id="PF00930">
    <property type="entry name" value="DPPIV_N"/>
    <property type="match status" value="1"/>
</dbReference>
<dbReference type="PANTHER" id="PTHR11731:SF193">
    <property type="entry name" value="DIPEPTIDYL PEPTIDASE 9"/>
    <property type="match status" value="1"/>
</dbReference>
<name>A0A7X5YDX9_9BACT</name>
<dbReference type="Gene3D" id="3.40.50.1820">
    <property type="entry name" value="alpha/beta hydrolase"/>
    <property type="match status" value="1"/>
</dbReference>
<dbReference type="EMBL" id="JAATLI010000007">
    <property type="protein sequence ID" value="NJC18593.1"/>
    <property type="molecule type" value="Genomic_DNA"/>
</dbReference>
<protein>
    <submittedName>
        <fullName evidence="3">Dipeptidyl aminopeptidase/acylaminoacyl peptidase</fullName>
    </submittedName>
    <submittedName>
        <fullName evidence="4">Prolyl oligopeptidase family serine peptidase</fullName>
    </submittedName>
</protein>
<dbReference type="InterPro" id="IPR029058">
    <property type="entry name" value="AB_hydrolase_fold"/>
</dbReference>
<dbReference type="Gene3D" id="2.140.10.30">
    <property type="entry name" value="Dipeptidylpeptidase IV, N-terminal domain"/>
    <property type="match status" value="1"/>
</dbReference>
<evidence type="ECO:0000259" key="1">
    <source>
        <dbReference type="Pfam" id="PF00326"/>
    </source>
</evidence>
<accession>A0A7X5YDX9</accession>
<evidence type="ECO:0000313" key="3">
    <source>
        <dbReference type="EMBL" id="NJC18593.1"/>
    </source>
</evidence>
<keyword evidence="3" id="KW-0031">Aminopeptidase</keyword>
<keyword evidence="6" id="KW-1185">Reference proteome</keyword>
<proteinExistence type="predicted"/>
<evidence type="ECO:0000313" key="6">
    <source>
        <dbReference type="Proteomes" id="UP001302374"/>
    </source>
</evidence>
<dbReference type="GO" id="GO:0004177">
    <property type="term" value="F:aminopeptidase activity"/>
    <property type="evidence" value="ECO:0007669"/>
    <property type="project" value="UniProtKB-KW"/>
</dbReference>
<dbReference type="SUPFAM" id="SSF53474">
    <property type="entry name" value="alpha/beta-Hydrolases"/>
    <property type="match status" value="1"/>
</dbReference>
<feature type="domain" description="Peptidase S9 prolyl oligopeptidase catalytic" evidence="1">
    <location>
        <begin position="547"/>
        <end position="745"/>
    </location>
</feature>
<reference evidence="4 6" key="1">
    <citation type="submission" date="2019-09" db="EMBL/GenBank/DDBJ databases">
        <title>Butyricimonas paravirosa DSM 105722 (=214-4 = JCM 18677 = CCUG 65563).</title>
        <authorList>
            <person name="Le Roy T."/>
            <person name="Cani P.D."/>
        </authorList>
    </citation>
    <scope>NUCLEOTIDE SEQUENCE [LARGE SCALE GENOMIC DNA]</scope>
    <source>
        <strain evidence="4 6">DSM 105722</strain>
    </source>
</reference>
<dbReference type="EMBL" id="CP043839">
    <property type="protein sequence ID" value="WOF11238.1"/>
    <property type="molecule type" value="Genomic_DNA"/>
</dbReference>
<dbReference type="GO" id="GO:0008239">
    <property type="term" value="F:dipeptidyl-peptidase activity"/>
    <property type="evidence" value="ECO:0007669"/>
    <property type="project" value="TreeGrafter"/>
</dbReference>
<feature type="domain" description="Dipeptidylpeptidase IV N-terminal" evidence="2">
    <location>
        <begin position="120"/>
        <end position="455"/>
    </location>
</feature>
<evidence type="ECO:0000313" key="4">
    <source>
        <dbReference type="EMBL" id="WOF11238.1"/>
    </source>
</evidence>
<dbReference type="InterPro" id="IPR001375">
    <property type="entry name" value="Peptidase_S9_cat"/>
</dbReference>
<reference evidence="3 5" key="2">
    <citation type="submission" date="2020-03" db="EMBL/GenBank/DDBJ databases">
        <title>Genomic Encyclopedia of Type Strains, Phase IV (KMG-IV): sequencing the most valuable type-strain genomes for metagenomic binning, comparative biology and taxonomic classification.</title>
        <authorList>
            <person name="Goeker M."/>
        </authorList>
    </citation>
    <scope>NUCLEOTIDE SEQUENCE [LARGE SCALE GENOMIC DNA]</scope>
    <source>
        <strain evidence="3 5">DSM 105722</strain>
    </source>
</reference>
<evidence type="ECO:0000259" key="2">
    <source>
        <dbReference type="Pfam" id="PF00930"/>
    </source>
</evidence>
<dbReference type="Proteomes" id="UP001302374">
    <property type="component" value="Chromosome"/>
</dbReference>
<organism evidence="3 5">
    <name type="scientific">Butyricimonas paravirosa</name>
    <dbReference type="NCBI Taxonomy" id="1472417"/>
    <lineage>
        <taxon>Bacteria</taxon>
        <taxon>Pseudomonadati</taxon>
        <taxon>Bacteroidota</taxon>
        <taxon>Bacteroidia</taxon>
        <taxon>Bacteroidales</taxon>
        <taxon>Odoribacteraceae</taxon>
        <taxon>Butyricimonas</taxon>
    </lineage>
</organism>